<accession>A0ABY8BY50</accession>
<evidence type="ECO:0000256" key="5">
    <source>
        <dbReference type="ARBA" id="ARBA00023027"/>
    </source>
</evidence>
<dbReference type="Pfam" id="PF08125">
    <property type="entry name" value="Mannitol_dh_C"/>
    <property type="match status" value="1"/>
</dbReference>
<dbReference type="InterPro" id="IPR013131">
    <property type="entry name" value="Mannitol_DH_N"/>
</dbReference>
<keyword evidence="4" id="KW-0560">Oxidoreductase</keyword>
<sequence length="469" mass="49702">MASSRSTAAQAPLDLNRAHLAVAGIPSEPAPVRIVHLGLGAFHRAHQAWYTQRAGDGWGIAAFTGRSPRAAEPLAAQDGIYALVARGAAGDTVEIITSISEARDGADLTRLIELLSDPAVGIVSLTITEAGYRLGPDGELDREDPEVQADVAALRTATLTADGMTATRGPVTPLGRLLLGLAARCAAHAGPIAVVSCDNIPANGDVTRRTLTALASEIDDDLARWIGEDVSFVSTSVDRITPAHHGEVDAVVERGWHDRATVVAEPFADWVLEGDFPAGRPAWHTVGARFVDDIRPWEDRKLWLLNGAHTILAVAGPARGHATVAEAFADDDCRALVEAFWAEAVTCLPDDVETVGYRAQLAERFANPRIAHRLDQIAAETTTKIRYRIVPIAARLRERGEDAAACADALAAWITAAVAVIPTADREGEAVRGAASITDPVAALLHLVGADLDSEFIARVRSRAPITAR</sequence>
<feature type="domain" description="Mannitol dehydrogenase C-terminal" evidence="8">
    <location>
        <begin position="293"/>
        <end position="415"/>
    </location>
</feature>
<evidence type="ECO:0000256" key="1">
    <source>
        <dbReference type="ARBA" id="ARBA00006541"/>
    </source>
</evidence>
<dbReference type="Gene3D" id="1.10.1040.10">
    <property type="entry name" value="N-(1-d-carboxylethyl)-l-norvaline Dehydrogenase, domain 2"/>
    <property type="match status" value="1"/>
</dbReference>
<dbReference type="EC" id="1.1.1.17" evidence="2"/>
<comment type="catalytic activity">
    <reaction evidence="6">
        <text>D-mannitol 1-phosphate + NAD(+) = beta-D-fructose 6-phosphate + NADH + H(+)</text>
        <dbReference type="Rhea" id="RHEA:19661"/>
        <dbReference type="ChEBI" id="CHEBI:15378"/>
        <dbReference type="ChEBI" id="CHEBI:57540"/>
        <dbReference type="ChEBI" id="CHEBI:57634"/>
        <dbReference type="ChEBI" id="CHEBI:57945"/>
        <dbReference type="ChEBI" id="CHEBI:61381"/>
        <dbReference type="EC" id="1.1.1.17"/>
    </reaction>
</comment>
<dbReference type="InterPro" id="IPR000669">
    <property type="entry name" value="Mannitol_DH"/>
</dbReference>
<dbReference type="InterPro" id="IPR013118">
    <property type="entry name" value="Mannitol_DH_C"/>
</dbReference>
<dbReference type="Gene3D" id="3.40.50.720">
    <property type="entry name" value="NAD(P)-binding Rossmann-like Domain"/>
    <property type="match status" value="1"/>
</dbReference>
<evidence type="ECO:0000256" key="3">
    <source>
        <dbReference type="ARBA" id="ARBA00016219"/>
    </source>
</evidence>
<dbReference type="InterPro" id="IPR036291">
    <property type="entry name" value="NAD(P)-bd_dom_sf"/>
</dbReference>
<evidence type="ECO:0000313" key="9">
    <source>
        <dbReference type="EMBL" id="WEG09129.1"/>
    </source>
</evidence>
<dbReference type="Proteomes" id="UP001214553">
    <property type="component" value="Chromosome"/>
</dbReference>
<organism evidence="9 10">
    <name type="scientific">Microbacterium horticulturae</name>
    <dbReference type="NCBI Taxonomy" id="3028316"/>
    <lineage>
        <taxon>Bacteria</taxon>
        <taxon>Bacillati</taxon>
        <taxon>Actinomycetota</taxon>
        <taxon>Actinomycetes</taxon>
        <taxon>Micrococcales</taxon>
        <taxon>Microbacteriaceae</taxon>
        <taxon>Microbacterium</taxon>
    </lineage>
</organism>
<comment type="similarity">
    <text evidence="1">Belongs to the mannitol dehydrogenase family.</text>
</comment>
<reference evidence="9 10" key="1">
    <citation type="submission" date="2023-03" db="EMBL/GenBank/DDBJ databases">
        <title>Genome sequence of Microbacterium sp. KACC 23027.</title>
        <authorList>
            <person name="Kim S."/>
            <person name="Heo J."/>
            <person name="Kwon S.-W."/>
        </authorList>
    </citation>
    <scope>NUCLEOTIDE SEQUENCE [LARGE SCALE GENOMIC DNA]</scope>
    <source>
        <strain evidence="9 10">KACC 23027</strain>
    </source>
</reference>
<dbReference type="PANTHER" id="PTHR43362:SF1">
    <property type="entry name" value="MANNITOL DEHYDROGENASE 2-RELATED"/>
    <property type="match status" value="1"/>
</dbReference>
<dbReference type="InterPro" id="IPR013328">
    <property type="entry name" value="6PGD_dom2"/>
</dbReference>
<name>A0ABY8BY50_9MICO</name>
<keyword evidence="10" id="KW-1185">Reference proteome</keyword>
<gene>
    <name evidence="9" type="ORF">PU630_00790</name>
</gene>
<evidence type="ECO:0000313" key="10">
    <source>
        <dbReference type="Proteomes" id="UP001214553"/>
    </source>
</evidence>
<evidence type="ECO:0000259" key="7">
    <source>
        <dbReference type="Pfam" id="PF01232"/>
    </source>
</evidence>
<dbReference type="PANTHER" id="PTHR43362">
    <property type="entry name" value="MANNITOL DEHYDROGENASE DSF1-RELATED"/>
    <property type="match status" value="1"/>
</dbReference>
<dbReference type="InterPro" id="IPR008927">
    <property type="entry name" value="6-PGluconate_DH-like_C_sf"/>
</dbReference>
<evidence type="ECO:0000256" key="2">
    <source>
        <dbReference type="ARBA" id="ARBA00012939"/>
    </source>
</evidence>
<dbReference type="InterPro" id="IPR023027">
    <property type="entry name" value="Mannitol_DH_CS"/>
</dbReference>
<dbReference type="InterPro" id="IPR050988">
    <property type="entry name" value="Mannitol_DH/Oxidoreductase"/>
</dbReference>
<dbReference type="SUPFAM" id="SSF48179">
    <property type="entry name" value="6-phosphogluconate dehydrogenase C-terminal domain-like"/>
    <property type="match status" value="1"/>
</dbReference>
<evidence type="ECO:0000259" key="8">
    <source>
        <dbReference type="Pfam" id="PF08125"/>
    </source>
</evidence>
<dbReference type="EMBL" id="CP119108">
    <property type="protein sequence ID" value="WEG09129.1"/>
    <property type="molecule type" value="Genomic_DNA"/>
</dbReference>
<dbReference type="SUPFAM" id="SSF51735">
    <property type="entry name" value="NAD(P)-binding Rossmann-fold domains"/>
    <property type="match status" value="1"/>
</dbReference>
<dbReference type="PRINTS" id="PR00084">
    <property type="entry name" value="MTLDHDRGNASE"/>
</dbReference>
<evidence type="ECO:0000256" key="6">
    <source>
        <dbReference type="ARBA" id="ARBA00048615"/>
    </source>
</evidence>
<dbReference type="RefSeq" id="WP_275278453.1">
    <property type="nucleotide sequence ID" value="NZ_CP119108.1"/>
</dbReference>
<feature type="domain" description="Mannitol dehydrogenase N-terminal" evidence="7">
    <location>
        <begin position="33"/>
        <end position="284"/>
    </location>
</feature>
<proteinExistence type="inferred from homology"/>
<dbReference type="PROSITE" id="PS00974">
    <property type="entry name" value="MANNITOL_DHGENASE"/>
    <property type="match status" value="1"/>
</dbReference>
<keyword evidence="5" id="KW-0520">NAD</keyword>
<evidence type="ECO:0000256" key="4">
    <source>
        <dbReference type="ARBA" id="ARBA00023002"/>
    </source>
</evidence>
<dbReference type="Pfam" id="PF01232">
    <property type="entry name" value="Mannitol_dh"/>
    <property type="match status" value="1"/>
</dbReference>
<protein>
    <recommendedName>
        <fullName evidence="3">Mannitol-1-phosphate 5-dehydrogenase</fullName>
        <ecNumber evidence="2">1.1.1.17</ecNumber>
    </recommendedName>
</protein>